<dbReference type="Gene3D" id="3.20.20.370">
    <property type="entry name" value="Glycoside hydrolase/deacetylase"/>
    <property type="match status" value="1"/>
</dbReference>
<keyword evidence="1" id="KW-0472">Membrane</keyword>
<accession>A0A4P8XTY2</accession>
<dbReference type="KEGG" id="ruj:E5Z56_03450"/>
<feature type="domain" description="NodB homology" evidence="2">
    <location>
        <begin position="55"/>
        <end position="232"/>
    </location>
</feature>
<dbReference type="GO" id="GO:0016020">
    <property type="term" value="C:membrane"/>
    <property type="evidence" value="ECO:0007669"/>
    <property type="project" value="TreeGrafter"/>
</dbReference>
<proteinExistence type="predicted"/>
<dbReference type="PROSITE" id="PS51677">
    <property type="entry name" value="NODB"/>
    <property type="match status" value="1"/>
</dbReference>
<keyword evidence="4" id="KW-1185">Reference proteome</keyword>
<evidence type="ECO:0000313" key="4">
    <source>
        <dbReference type="Proteomes" id="UP000301475"/>
    </source>
</evidence>
<dbReference type="GO" id="GO:0005975">
    <property type="term" value="P:carbohydrate metabolic process"/>
    <property type="evidence" value="ECO:0007669"/>
    <property type="project" value="InterPro"/>
</dbReference>
<dbReference type="EMBL" id="CP039381">
    <property type="protein sequence ID" value="QCT06466.1"/>
    <property type="molecule type" value="Genomic_DNA"/>
</dbReference>
<reference evidence="3 4" key="1">
    <citation type="submission" date="2019-04" db="EMBL/GenBank/DDBJ databases">
        <authorList>
            <person name="Embree M."/>
            <person name="Gaffney J.R."/>
        </authorList>
    </citation>
    <scope>NUCLEOTIDE SEQUENCE [LARGE SCALE GENOMIC DNA]</scope>
    <source>
        <strain evidence="3 4">JE7A12</strain>
    </source>
</reference>
<name>A0A4P8XTY2_9FIRM</name>
<dbReference type="CDD" id="cd10917">
    <property type="entry name" value="CE4_NodB_like_6s_7s"/>
    <property type="match status" value="1"/>
</dbReference>
<protein>
    <submittedName>
        <fullName evidence="3">Polysaccharide deacetylase family protein</fullName>
    </submittedName>
</protein>
<dbReference type="InterPro" id="IPR050248">
    <property type="entry name" value="Polysacc_deacetylase_ArnD"/>
</dbReference>
<sequence>MRLFILDKKGLAIVLCCLMVTIIAIGILTNTGMKAVQTATEQKELPIYSVETDKKQVAISFDAAWGDEQTHKLLDILKEYKVKSTFFLVGDWVDKYPDDVKDIYKAGHDIGNHSDTHPHMTQMSVDEQKKQIEDCNNKVKELTGENPKLFRPPYGDYNTTVVQSVKSLNMYCVQWDIDSLDWKDPTPAEMVDRIVPKLQNGSIILMHNGAKNTPEALPMIIEAVRDSGYEFVPLSKLVCDNCKVDYKTDVTGRTLKE</sequence>
<dbReference type="SUPFAM" id="SSF88713">
    <property type="entry name" value="Glycoside hydrolase/deacetylase"/>
    <property type="match status" value="1"/>
</dbReference>
<feature type="transmembrane region" description="Helical" evidence="1">
    <location>
        <begin position="12"/>
        <end position="33"/>
    </location>
</feature>
<dbReference type="PANTHER" id="PTHR10587">
    <property type="entry name" value="GLYCOSYL TRANSFERASE-RELATED"/>
    <property type="match status" value="1"/>
</dbReference>
<dbReference type="Proteomes" id="UP000301475">
    <property type="component" value="Chromosome"/>
</dbReference>
<evidence type="ECO:0000256" key="1">
    <source>
        <dbReference type="SAM" id="Phobius"/>
    </source>
</evidence>
<keyword evidence="1" id="KW-1133">Transmembrane helix</keyword>
<dbReference type="InterPro" id="IPR002509">
    <property type="entry name" value="NODB_dom"/>
</dbReference>
<dbReference type="AlphaFoldDB" id="A0A4P8XTY2"/>
<keyword evidence="1" id="KW-0812">Transmembrane</keyword>
<dbReference type="OrthoDB" id="9806342at2"/>
<evidence type="ECO:0000259" key="2">
    <source>
        <dbReference type="PROSITE" id="PS51677"/>
    </source>
</evidence>
<dbReference type="GO" id="GO:0016810">
    <property type="term" value="F:hydrolase activity, acting on carbon-nitrogen (but not peptide) bonds"/>
    <property type="evidence" value="ECO:0007669"/>
    <property type="project" value="InterPro"/>
</dbReference>
<evidence type="ECO:0000313" key="3">
    <source>
        <dbReference type="EMBL" id="QCT06466.1"/>
    </source>
</evidence>
<dbReference type="RefSeq" id="WP_138156537.1">
    <property type="nucleotide sequence ID" value="NZ_CP039381.1"/>
</dbReference>
<dbReference type="PANTHER" id="PTHR10587:SF128">
    <property type="entry name" value="POLYSACCHARIDE DEACETYLASE PDAB-RELATED"/>
    <property type="match status" value="1"/>
</dbReference>
<gene>
    <name evidence="3" type="ORF">E5Z56_03450</name>
</gene>
<dbReference type="InterPro" id="IPR011330">
    <property type="entry name" value="Glyco_hydro/deAcase_b/a-brl"/>
</dbReference>
<organism evidence="3 4">
    <name type="scientific">Ruminococcus bovis</name>
    <dbReference type="NCBI Taxonomy" id="2564099"/>
    <lineage>
        <taxon>Bacteria</taxon>
        <taxon>Bacillati</taxon>
        <taxon>Bacillota</taxon>
        <taxon>Clostridia</taxon>
        <taxon>Eubacteriales</taxon>
        <taxon>Oscillospiraceae</taxon>
        <taxon>Ruminococcus</taxon>
    </lineage>
</organism>
<dbReference type="Pfam" id="PF01522">
    <property type="entry name" value="Polysacc_deac_1"/>
    <property type="match status" value="1"/>
</dbReference>